<dbReference type="WBParaSite" id="L893_g27613.t1">
    <property type="protein sequence ID" value="L893_g27613.t1"/>
    <property type="gene ID" value="L893_g27613"/>
</dbReference>
<evidence type="ECO:0000313" key="2">
    <source>
        <dbReference type="Proteomes" id="UP000095287"/>
    </source>
</evidence>
<dbReference type="AlphaFoldDB" id="A0A1I7ZMB3"/>
<name>A0A1I7ZMB3_9BILA</name>
<keyword evidence="2" id="KW-1185">Reference proteome</keyword>
<organism evidence="2 3">
    <name type="scientific">Steinernema glaseri</name>
    <dbReference type="NCBI Taxonomy" id="37863"/>
    <lineage>
        <taxon>Eukaryota</taxon>
        <taxon>Metazoa</taxon>
        <taxon>Ecdysozoa</taxon>
        <taxon>Nematoda</taxon>
        <taxon>Chromadorea</taxon>
        <taxon>Rhabditida</taxon>
        <taxon>Tylenchina</taxon>
        <taxon>Panagrolaimomorpha</taxon>
        <taxon>Strongyloidoidea</taxon>
        <taxon>Steinernematidae</taxon>
        <taxon>Steinernema</taxon>
    </lineage>
</organism>
<reference evidence="3" key="1">
    <citation type="submission" date="2016-11" db="UniProtKB">
        <authorList>
            <consortium name="WormBaseParasite"/>
        </authorList>
    </citation>
    <scope>IDENTIFICATION</scope>
</reference>
<protein>
    <submittedName>
        <fullName evidence="3">Histone H3</fullName>
    </submittedName>
</protein>
<proteinExistence type="predicted"/>
<feature type="region of interest" description="Disordered" evidence="1">
    <location>
        <begin position="137"/>
        <end position="160"/>
    </location>
</feature>
<sequence>MRLSCPFACFASCHSGRRRQRWLCTVCKPVSPAGTHLWSQSALHLNRLLLVDFMQMIIKGRSGAKGHAGRRRRNQLIPEIAVPAGTHRPPQLSLSRSPVFVAPLHAHARGPQTFLWERAVKGTAVFRCLQCQLVRTGPKKKNGTMPSGGPPHSTVNPPSATVSTPFPSAAYHRLRRLVGTCETTRRDSTFLRAANYQRPLGFRAFLRRMLSIAA</sequence>
<evidence type="ECO:0000313" key="3">
    <source>
        <dbReference type="WBParaSite" id="L893_g27613.t1"/>
    </source>
</evidence>
<evidence type="ECO:0000256" key="1">
    <source>
        <dbReference type="SAM" id="MobiDB-lite"/>
    </source>
</evidence>
<dbReference type="Proteomes" id="UP000095287">
    <property type="component" value="Unplaced"/>
</dbReference>
<accession>A0A1I7ZMB3</accession>